<sequence>MILGVDKLLKLVKEKKLVENLSERELKSPEGAGFDLRLGEIYEISGNGFLGREERKTPKAELLAKYNPKKKQSFIFKPGKYYLMKTIEKVNTPGNILILFRPRTTLFRSGLMLFTGNVSPGYQGELTFGIANFSSCEIKIELGARVVHAMFYEVRGKTNLYRGQWQGGRVSTKKKEKQI</sequence>
<organism evidence="3">
    <name type="scientific">marine sediment metagenome</name>
    <dbReference type="NCBI Taxonomy" id="412755"/>
    <lineage>
        <taxon>unclassified sequences</taxon>
        <taxon>metagenomes</taxon>
        <taxon>ecological metagenomes</taxon>
    </lineage>
</organism>
<dbReference type="GO" id="GO:0008829">
    <property type="term" value="F:dCTP deaminase activity"/>
    <property type="evidence" value="ECO:0007669"/>
    <property type="project" value="InterPro"/>
</dbReference>
<dbReference type="InterPro" id="IPR036157">
    <property type="entry name" value="dUTPase-like_sf"/>
</dbReference>
<keyword evidence="2" id="KW-0546">Nucleotide metabolism</keyword>
<reference evidence="3" key="1">
    <citation type="journal article" date="2015" name="Nature">
        <title>Complex archaea that bridge the gap between prokaryotes and eukaryotes.</title>
        <authorList>
            <person name="Spang A."/>
            <person name="Saw J.H."/>
            <person name="Jorgensen S.L."/>
            <person name="Zaremba-Niedzwiedzka K."/>
            <person name="Martijn J."/>
            <person name="Lind A.E."/>
            <person name="van Eijk R."/>
            <person name="Schleper C."/>
            <person name="Guy L."/>
            <person name="Ettema T.J."/>
        </authorList>
    </citation>
    <scope>NUCLEOTIDE SEQUENCE</scope>
</reference>
<dbReference type="SUPFAM" id="SSF51283">
    <property type="entry name" value="dUTPase-like"/>
    <property type="match status" value="1"/>
</dbReference>
<accession>A0A0F9VFV1</accession>
<dbReference type="PANTHER" id="PTHR42680:SF3">
    <property type="entry name" value="DCTP DEAMINASE"/>
    <property type="match status" value="1"/>
</dbReference>
<dbReference type="Gene3D" id="2.70.40.10">
    <property type="match status" value="1"/>
</dbReference>
<dbReference type="InterPro" id="IPR033704">
    <property type="entry name" value="dUTPase_trimeric"/>
</dbReference>
<dbReference type="EMBL" id="LAZR01000029">
    <property type="protein sequence ID" value="KKO02885.1"/>
    <property type="molecule type" value="Genomic_DNA"/>
</dbReference>
<dbReference type="InterPro" id="IPR011962">
    <property type="entry name" value="dCTP_deaminase"/>
</dbReference>
<proteinExistence type="predicted"/>
<dbReference type="Pfam" id="PF22769">
    <property type="entry name" value="DCD"/>
    <property type="match status" value="1"/>
</dbReference>
<dbReference type="GO" id="GO:0006229">
    <property type="term" value="P:dUTP biosynthetic process"/>
    <property type="evidence" value="ECO:0007669"/>
    <property type="project" value="InterPro"/>
</dbReference>
<evidence type="ECO:0000313" key="3">
    <source>
        <dbReference type="EMBL" id="KKO02885.1"/>
    </source>
</evidence>
<evidence type="ECO:0000256" key="2">
    <source>
        <dbReference type="ARBA" id="ARBA00023080"/>
    </source>
</evidence>
<evidence type="ECO:0000256" key="1">
    <source>
        <dbReference type="ARBA" id="ARBA00022801"/>
    </source>
</evidence>
<dbReference type="AlphaFoldDB" id="A0A0F9VFV1"/>
<name>A0A0F9VFV1_9ZZZZ</name>
<keyword evidence="1" id="KW-0378">Hydrolase</keyword>
<protein>
    <submittedName>
        <fullName evidence="3">Uncharacterized protein</fullName>
    </submittedName>
</protein>
<dbReference type="PANTHER" id="PTHR42680">
    <property type="entry name" value="DCTP DEAMINASE"/>
    <property type="match status" value="1"/>
</dbReference>
<gene>
    <name evidence="3" type="ORF">LCGC14_0103360</name>
</gene>
<comment type="caution">
    <text evidence="3">The sequence shown here is derived from an EMBL/GenBank/DDBJ whole genome shotgun (WGS) entry which is preliminary data.</text>
</comment>
<dbReference type="CDD" id="cd07557">
    <property type="entry name" value="trimeric_dUTPase"/>
    <property type="match status" value="1"/>
</dbReference>